<dbReference type="PRINTS" id="PR00724">
    <property type="entry name" value="CRBOXYPTASEC"/>
</dbReference>
<dbReference type="PROSITE" id="PS00131">
    <property type="entry name" value="CARBOXYPEPT_SER_SER"/>
    <property type="match status" value="1"/>
</dbReference>
<keyword evidence="12" id="KW-1185">Reference proteome</keyword>
<evidence type="ECO:0000256" key="10">
    <source>
        <dbReference type="RuleBase" id="RU361156"/>
    </source>
</evidence>
<dbReference type="EC" id="3.4.16.-" evidence="10"/>
<dbReference type="PANTHER" id="PTHR11802">
    <property type="entry name" value="SERINE PROTEASE FAMILY S10 SERINE CARBOXYPEPTIDASE"/>
    <property type="match status" value="1"/>
</dbReference>
<dbReference type="Gene3D" id="3.40.50.1820">
    <property type="entry name" value="alpha/beta hydrolase"/>
    <property type="match status" value="1"/>
</dbReference>
<proteinExistence type="inferred from homology"/>
<evidence type="ECO:0000256" key="6">
    <source>
        <dbReference type="ARBA" id="ARBA00022729"/>
    </source>
</evidence>
<dbReference type="Pfam" id="PF00450">
    <property type="entry name" value="Peptidase_S10"/>
    <property type="match status" value="1"/>
</dbReference>
<keyword evidence="5 10" id="KW-0645">Protease</keyword>
<dbReference type="Gene3D" id="6.10.250.940">
    <property type="match status" value="1"/>
</dbReference>
<reference evidence="11" key="1">
    <citation type="journal article" date="2017" name="Nature">
        <title>The genome of Chenopodium quinoa.</title>
        <authorList>
            <person name="Jarvis D.E."/>
            <person name="Ho Y.S."/>
            <person name="Lightfoot D.J."/>
            <person name="Schmoeckel S.M."/>
            <person name="Li B."/>
            <person name="Borm T.J.A."/>
            <person name="Ohyanagi H."/>
            <person name="Mineta K."/>
            <person name="Michell C.T."/>
            <person name="Saber N."/>
            <person name="Kharbatia N.M."/>
            <person name="Rupper R.R."/>
            <person name="Sharp A.R."/>
            <person name="Dally N."/>
            <person name="Boughton B.A."/>
            <person name="Woo Y.H."/>
            <person name="Gao G."/>
            <person name="Schijlen E.G.W.M."/>
            <person name="Guo X."/>
            <person name="Momin A.A."/>
            <person name="Negrao S."/>
            <person name="Al-Babili S."/>
            <person name="Gehring C."/>
            <person name="Roessner U."/>
            <person name="Jung C."/>
            <person name="Murphy K."/>
            <person name="Arold S.T."/>
            <person name="Gojobori T."/>
            <person name="van der Linden C.G."/>
            <person name="van Loo E.N."/>
            <person name="Jellen E.N."/>
            <person name="Maughan P.J."/>
            <person name="Tester M."/>
        </authorList>
    </citation>
    <scope>NUCLEOTIDE SEQUENCE [LARGE SCALE GENOMIC DNA]</scope>
    <source>
        <strain evidence="11">cv. PI 614886</strain>
    </source>
</reference>
<keyword evidence="6 10" id="KW-0732">Signal</keyword>
<reference evidence="11" key="2">
    <citation type="submission" date="2021-03" db="UniProtKB">
        <authorList>
            <consortium name="EnsemblPlants"/>
        </authorList>
    </citation>
    <scope>IDENTIFICATION</scope>
</reference>
<protein>
    <recommendedName>
        <fullName evidence="10">Carboxypeptidase</fullName>
        <ecNumber evidence="10">3.4.16.-</ecNumber>
    </recommendedName>
</protein>
<dbReference type="FunFam" id="3.40.50.1820:FF:000013">
    <property type="entry name" value="Carboxypeptidase"/>
    <property type="match status" value="1"/>
</dbReference>
<dbReference type="InterPro" id="IPR018202">
    <property type="entry name" value="Ser_caboxypep_ser_AS"/>
</dbReference>
<dbReference type="InterPro" id="IPR029058">
    <property type="entry name" value="AB_hydrolase_fold"/>
</dbReference>
<keyword evidence="3" id="KW-0964">Secreted</keyword>
<feature type="signal peptide" evidence="10">
    <location>
        <begin position="1"/>
        <end position="26"/>
    </location>
</feature>
<evidence type="ECO:0000256" key="2">
    <source>
        <dbReference type="ARBA" id="ARBA00009431"/>
    </source>
</evidence>
<sequence length="492" mass="55648">MRDFSQIFSLFLHLLIFTLNSRLGICSFQSSSLDPLTQQNLDRIYYLPGQNFDVGFSQFSGYITVNEEYGRALFYWFIEAVEDPSSKPLLLWLNGGPGCSSIAYGEAEELGPFHIEKDGKTLYMNPHSWNKVANILFLDFPAGVGFSYSNTTSDLLSHGDKRTAQDSLKFLLEWFERFPHYKGREFYISGESYGGHYVPQLSQAIVRHNLANNKKTINLKGYMVGNALTDDFYDHLGVFQFMWSSGLISDETYKLLNVFCDFESFVHSSDKCNEILDIASNELGNIDPYSIYTPSCTANSSLPNKLLKRLIGHINEAYDPCSEKHSVVYFNNPEVQQALHVNPKFAPKKWETCSETINTNWKDSSSSVLDIYHELINAGLRIWIFSGDTDAVIPVTSTRYSIDALKLPTVKPWRAWYDDGQVGGWTQEYKGLTFVVVRGAGHEVPLHRSKLSLTLAKSFLAGESMPALHQREAGHIAELDFSYEPYSSTGLN</sequence>
<evidence type="ECO:0000256" key="8">
    <source>
        <dbReference type="ARBA" id="ARBA00023157"/>
    </source>
</evidence>
<feature type="chain" id="PRO_5031599868" description="Carboxypeptidase" evidence="10">
    <location>
        <begin position="27"/>
        <end position="492"/>
    </location>
</feature>
<dbReference type="InterPro" id="IPR033124">
    <property type="entry name" value="Ser_caboxypep_his_AS"/>
</dbReference>
<evidence type="ECO:0000256" key="9">
    <source>
        <dbReference type="ARBA" id="ARBA00023180"/>
    </source>
</evidence>
<dbReference type="GO" id="GO:0004185">
    <property type="term" value="F:serine-type carboxypeptidase activity"/>
    <property type="evidence" value="ECO:0007669"/>
    <property type="project" value="UniProtKB-UniRule"/>
</dbReference>
<dbReference type="InterPro" id="IPR001563">
    <property type="entry name" value="Peptidase_S10"/>
</dbReference>
<evidence type="ECO:0000256" key="3">
    <source>
        <dbReference type="ARBA" id="ARBA00022525"/>
    </source>
</evidence>
<comment type="similarity">
    <text evidence="2 10">Belongs to the peptidase S10 family.</text>
</comment>
<accession>A0A803MFG3</accession>
<dbReference type="FunFam" id="3.40.50.12670:FF:000002">
    <property type="entry name" value="Carboxypeptidase"/>
    <property type="match status" value="1"/>
</dbReference>
<dbReference type="PROSITE" id="PS00560">
    <property type="entry name" value="CARBOXYPEPT_SER_HIS"/>
    <property type="match status" value="1"/>
</dbReference>
<dbReference type="Proteomes" id="UP000596660">
    <property type="component" value="Unplaced"/>
</dbReference>
<keyword evidence="7 10" id="KW-0378">Hydrolase</keyword>
<dbReference type="FunFam" id="3.40.50.11320:FF:000002">
    <property type="entry name" value="Carboxypeptidase"/>
    <property type="match status" value="1"/>
</dbReference>
<dbReference type="EnsemblPlants" id="AUR62028381-RA">
    <property type="protein sequence ID" value="AUR62028381-RA:cds"/>
    <property type="gene ID" value="AUR62028381"/>
</dbReference>
<keyword evidence="8" id="KW-1015">Disulfide bond</keyword>
<organism evidence="11 12">
    <name type="scientific">Chenopodium quinoa</name>
    <name type="common">Quinoa</name>
    <dbReference type="NCBI Taxonomy" id="63459"/>
    <lineage>
        <taxon>Eukaryota</taxon>
        <taxon>Viridiplantae</taxon>
        <taxon>Streptophyta</taxon>
        <taxon>Embryophyta</taxon>
        <taxon>Tracheophyta</taxon>
        <taxon>Spermatophyta</taxon>
        <taxon>Magnoliopsida</taxon>
        <taxon>eudicotyledons</taxon>
        <taxon>Gunneridae</taxon>
        <taxon>Pentapetalae</taxon>
        <taxon>Caryophyllales</taxon>
        <taxon>Chenopodiaceae</taxon>
        <taxon>Chenopodioideae</taxon>
        <taxon>Atripliceae</taxon>
        <taxon>Chenopodium</taxon>
    </lineage>
</organism>
<evidence type="ECO:0000256" key="1">
    <source>
        <dbReference type="ARBA" id="ARBA00004613"/>
    </source>
</evidence>
<comment type="subcellular location">
    <subcellularLocation>
        <location evidence="1">Secreted</location>
    </subcellularLocation>
</comment>
<dbReference type="AlphaFoldDB" id="A0A803MFG3"/>
<dbReference type="GO" id="GO:0005773">
    <property type="term" value="C:vacuole"/>
    <property type="evidence" value="ECO:0007669"/>
    <property type="project" value="TreeGrafter"/>
</dbReference>
<dbReference type="Gene3D" id="3.40.50.11320">
    <property type="match status" value="1"/>
</dbReference>
<evidence type="ECO:0000313" key="11">
    <source>
        <dbReference type="EnsemblPlants" id="AUR62028381-RA:cds"/>
    </source>
</evidence>
<name>A0A803MFG3_CHEQI</name>
<dbReference type="GO" id="GO:0005576">
    <property type="term" value="C:extracellular region"/>
    <property type="evidence" value="ECO:0007669"/>
    <property type="project" value="UniProtKB-SubCell"/>
</dbReference>
<dbReference type="Gramene" id="AUR62028381-RA">
    <property type="protein sequence ID" value="AUR62028381-RA:cds"/>
    <property type="gene ID" value="AUR62028381"/>
</dbReference>
<dbReference type="SMR" id="A0A803MFG3"/>
<dbReference type="GO" id="GO:0006508">
    <property type="term" value="P:proteolysis"/>
    <property type="evidence" value="ECO:0007669"/>
    <property type="project" value="UniProtKB-KW"/>
</dbReference>
<evidence type="ECO:0000256" key="7">
    <source>
        <dbReference type="ARBA" id="ARBA00022801"/>
    </source>
</evidence>
<evidence type="ECO:0000256" key="4">
    <source>
        <dbReference type="ARBA" id="ARBA00022645"/>
    </source>
</evidence>
<dbReference type="SUPFAM" id="SSF53474">
    <property type="entry name" value="alpha/beta-Hydrolases"/>
    <property type="match status" value="1"/>
</dbReference>
<evidence type="ECO:0000313" key="12">
    <source>
        <dbReference type="Proteomes" id="UP000596660"/>
    </source>
</evidence>
<keyword evidence="9" id="KW-0325">Glycoprotein</keyword>
<dbReference type="PANTHER" id="PTHR11802:SF32">
    <property type="entry name" value="SERINE CARBOXYPEPTIDASE-LIKE 29"/>
    <property type="match status" value="1"/>
</dbReference>
<keyword evidence="4 10" id="KW-0121">Carboxypeptidase</keyword>
<dbReference type="OMA" id="VKPWHAW"/>
<evidence type="ECO:0000256" key="5">
    <source>
        <dbReference type="ARBA" id="ARBA00022670"/>
    </source>
</evidence>